<evidence type="ECO:0000256" key="4">
    <source>
        <dbReference type="ARBA" id="ARBA00022840"/>
    </source>
</evidence>
<evidence type="ECO:0000259" key="8">
    <source>
        <dbReference type="PROSITE" id="PS51710"/>
    </source>
</evidence>
<name>A0A845LFK9_HELGE</name>
<dbReference type="CDD" id="cd01900">
    <property type="entry name" value="YchF"/>
    <property type="match status" value="1"/>
</dbReference>
<keyword evidence="3 6" id="KW-0547">Nucleotide-binding</keyword>
<dbReference type="PANTHER" id="PTHR23305:SF18">
    <property type="entry name" value="OBG-TYPE G DOMAIN-CONTAINING PROTEIN"/>
    <property type="match status" value="1"/>
</dbReference>
<dbReference type="PROSITE" id="PS51710">
    <property type="entry name" value="G_OBG"/>
    <property type="match status" value="1"/>
</dbReference>
<evidence type="ECO:0000256" key="5">
    <source>
        <dbReference type="ARBA" id="ARBA00022842"/>
    </source>
</evidence>
<dbReference type="Gene3D" id="3.40.50.300">
    <property type="entry name" value="P-loop containing nucleotide triphosphate hydrolases"/>
    <property type="match status" value="1"/>
</dbReference>
<dbReference type="GO" id="GO:0005524">
    <property type="term" value="F:ATP binding"/>
    <property type="evidence" value="ECO:0007669"/>
    <property type="project" value="UniProtKB-UniRule"/>
</dbReference>
<feature type="domain" description="OBG-type G" evidence="8">
    <location>
        <begin position="3"/>
        <end position="258"/>
    </location>
</feature>
<dbReference type="Proteomes" id="UP000471031">
    <property type="component" value="Unassembled WGS sequence"/>
</dbReference>
<evidence type="ECO:0000256" key="1">
    <source>
        <dbReference type="ARBA" id="ARBA00001946"/>
    </source>
</evidence>
<dbReference type="InterPro" id="IPR012675">
    <property type="entry name" value="Beta-grasp_dom_sf"/>
</dbReference>
<dbReference type="GO" id="GO:0005737">
    <property type="term" value="C:cytoplasm"/>
    <property type="evidence" value="ECO:0007669"/>
    <property type="project" value="TreeGrafter"/>
</dbReference>
<dbReference type="CDD" id="cd04867">
    <property type="entry name" value="TGS_YchF_OLA1"/>
    <property type="match status" value="1"/>
</dbReference>
<dbReference type="InterPro" id="IPR031167">
    <property type="entry name" value="G_OBG"/>
</dbReference>
<dbReference type="InterPro" id="IPR013029">
    <property type="entry name" value="YchF_C"/>
</dbReference>
<dbReference type="HAMAP" id="MF_00944">
    <property type="entry name" value="YchF_OLA1_ATPase"/>
    <property type="match status" value="1"/>
</dbReference>
<reference evidence="10 11" key="1">
    <citation type="submission" date="2020-01" db="EMBL/GenBank/DDBJ databases">
        <title>Whole genome sequence of Heliobacterium gestii DSM 11169.</title>
        <authorList>
            <person name="Kyndt J.A."/>
            <person name="Meyer T.E."/>
        </authorList>
    </citation>
    <scope>NUCLEOTIDE SEQUENCE [LARGE SCALE GENOMIC DNA]</scope>
    <source>
        <strain evidence="10 11">DSM 11169</strain>
    </source>
</reference>
<evidence type="ECO:0000313" key="11">
    <source>
        <dbReference type="Proteomes" id="UP000471031"/>
    </source>
</evidence>
<comment type="similarity">
    <text evidence="6">Belongs to the TRAFAC class OBG-HflX-like GTPase superfamily. OBG GTPase family. YchF/OLA1 subfamily.</text>
</comment>
<sequence length="366" mass="40468">MPVQAGIVGLPNVGKSTLFNAITKAGAEAANYPFCTIEPNVGVVEVPDPRLDKLTEMVKPNRVVPAVVRFVDIAGLVRGASKGEGLGNKFLSHIREVDAVIHVVRCFEDPDVTHVDGKVSPLRDIDTIELELILSDLETVERRMDRVQKMLKSGEKKAQEEMTVLQKLRAAFEDEKPARSIDWTPEEAEIVRNQFLLTSKPLLYVANVSEEDVGKADNPLVQEVRARAEREGAGVVVICAKIEAEIAELTDPEERAVFLEDLGLEESGLDRLIRETYTLLGLITYFTAGVQEVRAWTITRGTKAPQAAGVIHTDFERGFIRAEVTAYDDLVSCGSQTAAREKGVQRLEGKEYVMKDGDVVHFRFNV</sequence>
<keyword evidence="4 6" id="KW-0067">ATP-binding</keyword>
<evidence type="ECO:0000256" key="2">
    <source>
        <dbReference type="ARBA" id="ARBA00022723"/>
    </source>
</evidence>
<keyword evidence="5" id="KW-0460">Magnesium</keyword>
<dbReference type="GO" id="GO:0005525">
    <property type="term" value="F:GTP binding"/>
    <property type="evidence" value="ECO:0007669"/>
    <property type="project" value="InterPro"/>
</dbReference>
<dbReference type="Pfam" id="PF06071">
    <property type="entry name" value="YchF-GTPase_C"/>
    <property type="match status" value="1"/>
</dbReference>
<comment type="caution">
    <text evidence="10">The sequence shown here is derived from an EMBL/GenBank/DDBJ whole genome shotgun (WGS) entry which is preliminary data.</text>
</comment>
<keyword evidence="2" id="KW-0479">Metal-binding</keyword>
<dbReference type="PROSITE" id="PS51880">
    <property type="entry name" value="TGS"/>
    <property type="match status" value="1"/>
</dbReference>
<gene>
    <name evidence="6 10" type="primary">ychF</name>
    <name evidence="10" type="ORF">GTO89_14240</name>
</gene>
<accession>A0A845LFK9</accession>
<proteinExistence type="inferred from homology"/>
<dbReference type="PANTHER" id="PTHR23305">
    <property type="entry name" value="OBG GTPASE FAMILY"/>
    <property type="match status" value="1"/>
</dbReference>
<dbReference type="Gene3D" id="3.10.20.30">
    <property type="match status" value="1"/>
</dbReference>
<dbReference type="InterPro" id="IPR041706">
    <property type="entry name" value="YchF_N"/>
</dbReference>
<dbReference type="InterPro" id="IPR004095">
    <property type="entry name" value="TGS"/>
</dbReference>
<dbReference type="InterPro" id="IPR012676">
    <property type="entry name" value="TGS-like"/>
</dbReference>
<dbReference type="InterPro" id="IPR006073">
    <property type="entry name" value="GTP-bd"/>
</dbReference>
<dbReference type="NCBIfam" id="TIGR00092">
    <property type="entry name" value="redox-regulated ATPase YchF"/>
    <property type="match status" value="1"/>
</dbReference>
<dbReference type="RefSeq" id="WP_161262763.1">
    <property type="nucleotide sequence ID" value="NZ_JAFBDC010000012.1"/>
</dbReference>
<dbReference type="Gene3D" id="1.10.150.300">
    <property type="entry name" value="TGS-like domain"/>
    <property type="match status" value="1"/>
</dbReference>
<dbReference type="EMBL" id="WXEX01000013">
    <property type="protein sequence ID" value="MZP44194.1"/>
    <property type="molecule type" value="Genomic_DNA"/>
</dbReference>
<dbReference type="OrthoDB" id="9807318at2"/>
<dbReference type="InterPro" id="IPR004396">
    <property type="entry name" value="ATPase_YchF/OLA1"/>
</dbReference>
<feature type="domain" description="TGS" evidence="9">
    <location>
        <begin position="281"/>
        <end position="364"/>
    </location>
</feature>
<dbReference type="FunFam" id="1.10.150.300:FF:000004">
    <property type="entry name" value="Ribosome-binding ATPase YchF"/>
    <property type="match status" value="1"/>
</dbReference>
<dbReference type="InterPro" id="IPR027417">
    <property type="entry name" value="P-loop_NTPase"/>
</dbReference>
<feature type="coiled-coil region" evidence="7">
    <location>
        <begin position="130"/>
        <end position="175"/>
    </location>
</feature>
<dbReference type="InterPro" id="IPR023192">
    <property type="entry name" value="TGS-like_dom_sf"/>
</dbReference>
<organism evidence="10 11">
    <name type="scientific">Heliomicrobium gestii</name>
    <name type="common">Heliobacterium gestii</name>
    <dbReference type="NCBI Taxonomy" id="2699"/>
    <lineage>
        <taxon>Bacteria</taxon>
        <taxon>Bacillati</taxon>
        <taxon>Bacillota</taxon>
        <taxon>Clostridia</taxon>
        <taxon>Eubacteriales</taxon>
        <taxon>Heliobacteriaceae</taxon>
        <taxon>Heliomicrobium</taxon>
    </lineage>
</organism>
<evidence type="ECO:0000256" key="7">
    <source>
        <dbReference type="SAM" id="Coils"/>
    </source>
</evidence>
<keyword evidence="7" id="KW-0175">Coiled coil</keyword>
<keyword evidence="11" id="KW-1185">Reference proteome</keyword>
<protein>
    <recommendedName>
        <fullName evidence="6">Ribosome-binding ATPase YchF</fullName>
    </recommendedName>
</protein>
<evidence type="ECO:0000259" key="9">
    <source>
        <dbReference type="PROSITE" id="PS51880"/>
    </source>
</evidence>
<dbReference type="SUPFAM" id="SSF52540">
    <property type="entry name" value="P-loop containing nucleoside triphosphate hydrolases"/>
    <property type="match status" value="1"/>
</dbReference>
<dbReference type="PIRSF" id="PIRSF006641">
    <property type="entry name" value="CHP00092"/>
    <property type="match status" value="1"/>
</dbReference>
<comment type="function">
    <text evidence="6">ATPase that binds to both the 70S ribosome and the 50S ribosomal subunit in a nucleotide-independent manner.</text>
</comment>
<dbReference type="AlphaFoldDB" id="A0A845LFK9"/>
<comment type="cofactor">
    <cofactor evidence="1">
        <name>Mg(2+)</name>
        <dbReference type="ChEBI" id="CHEBI:18420"/>
    </cofactor>
</comment>
<dbReference type="FunFam" id="3.10.20.30:FF:000001">
    <property type="entry name" value="Ribosome-binding ATPase YchF"/>
    <property type="match status" value="1"/>
</dbReference>
<dbReference type="SUPFAM" id="SSF81271">
    <property type="entry name" value="TGS-like"/>
    <property type="match status" value="1"/>
</dbReference>
<dbReference type="GO" id="GO:0043023">
    <property type="term" value="F:ribosomal large subunit binding"/>
    <property type="evidence" value="ECO:0007669"/>
    <property type="project" value="UniProtKB-UniRule"/>
</dbReference>
<dbReference type="Pfam" id="PF01926">
    <property type="entry name" value="MMR_HSR1"/>
    <property type="match status" value="1"/>
</dbReference>
<feature type="binding site" evidence="6">
    <location>
        <begin position="12"/>
        <end position="17"/>
    </location>
    <ligand>
        <name>ATP</name>
        <dbReference type="ChEBI" id="CHEBI:30616"/>
    </ligand>
</feature>
<evidence type="ECO:0000313" key="10">
    <source>
        <dbReference type="EMBL" id="MZP44194.1"/>
    </source>
</evidence>
<dbReference type="PRINTS" id="PR00326">
    <property type="entry name" value="GTP1OBG"/>
</dbReference>
<dbReference type="GO" id="GO:0016887">
    <property type="term" value="F:ATP hydrolysis activity"/>
    <property type="evidence" value="ECO:0007669"/>
    <property type="project" value="UniProtKB-UniRule"/>
</dbReference>
<dbReference type="GO" id="GO:0046872">
    <property type="term" value="F:metal ion binding"/>
    <property type="evidence" value="ECO:0007669"/>
    <property type="project" value="UniProtKB-KW"/>
</dbReference>
<evidence type="ECO:0000256" key="6">
    <source>
        <dbReference type="HAMAP-Rule" id="MF_00944"/>
    </source>
</evidence>
<evidence type="ECO:0000256" key="3">
    <source>
        <dbReference type="ARBA" id="ARBA00022741"/>
    </source>
</evidence>